<dbReference type="CDD" id="cd00310">
    <property type="entry name" value="ATP-synt_Fo_a_6"/>
    <property type="match status" value="1"/>
</dbReference>
<keyword evidence="4 11" id="KW-0138">CF(0)</keyword>
<dbReference type="PROSITE" id="PS00449">
    <property type="entry name" value="ATPASE_A"/>
    <property type="match status" value="1"/>
</dbReference>
<feature type="transmembrane region" description="Helical" evidence="11">
    <location>
        <begin position="124"/>
        <end position="142"/>
    </location>
</feature>
<proteinExistence type="inferred from homology"/>
<keyword evidence="14" id="KW-1185">Reference proteome</keyword>
<dbReference type="AlphaFoldDB" id="A0A1H1V5A4"/>
<comment type="similarity">
    <text evidence="2 11 12">Belongs to the ATPase A chain family.</text>
</comment>
<keyword evidence="6 11" id="KW-0375">Hydrogen ion transport</keyword>
<feature type="transmembrane region" description="Helical" evidence="11">
    <location>
        <begin position="92"/>
        <end position="112"/>
    </location>
</feature>
<evidence type="ECO:0000256" key="11">
    <source>
        <dbReference type="HAMAP-Rule" id="MF_01393"/>
    </source>
</evidence>
<feature type="transmembrane region" description="Helical" evidence="11">
    <location>
        <begin position="223"/>
        <end position="246"/>
    </location>
</feature>
<keyword evidence="7 11" id="KW-1133">Transmembrane helix</keyword>
<dbReference type="RefSeq" id="WP_172826063.1">
    <property type="nucleotide sequence ID" value="NZ_LT629749.1"/>
</dbReference>
<reference evidence="13 14" key="1">
    <citation type="submission" date="2016-10" db="EMBL/GenBank/DDBJ databases">
        <authorList>
            <person name="de Groot N.N."/>
        </authorList>
    </citation>
    <scope>NUCLEOTIDE SEQUENCE [LARGE SCALE GENOMIC DNA]</scope>
    <source>
        <strain evidence="13 14">DSM 21741</strain>
    </source>
</reference>
<keyword evidence="8 11" id="KW-0406">Ion transport</keyword>
<dbReference type="InterPro" id="IPR000568">
    <property type="entry name" value="ATP_synth_F0_asu"/>
</dbReference>
<evidence type="ECO:0000256" key="6">
    <source>
        <dbReference type="ARBA" id="ARBA00022781"/>
    </source>
</evidence>
<keyword evidence="9 11" id="KW-0472">Membrane</keyword>
<evidence type="ECO:0000256" key="12">
    <source>
        <dbReference type="RuleBase" id="RU000483"/>
    </source>
</evidence>
<dbReference type="Gene3D" id="1.20.120.220">
    <property type="entry name" value="ATP synthase, F0 complex, subunit A"/>
    <property type="match status" value="1"/>
</dbReference>
<keyword evidence="10 11" id="KW-0066">ATP synthesis</keyword>
<dbReference type="HAMAP" id="MF_01393">
    <property type="entry name" value="ATP_synth_a_bact"/>
    <property type="match status" value="1"/>
</dbReference>
<name>A0A1H1V5A4_9ACTN</name>
<dbReference type="STRING" id="546871.SAMN04488543_2401"/>
<dbReference type="PRINTS" id="PR00123">
    <property type="entry name" value="ATPASEA"/>
</dbReference>
<dbReference type="Proteomes" id="UP000199092">
    <property type="component" value="Chromosome I"/>
</dbReference>
<organism evidence="13 14">
    <name type="scientific">Friedmanniella luteola</name>
    <dbReference type="NCBI Taxonomy" id="546871"/>
    <lineage>
        <taxon>Bacteria</taxon>
        <taxon>Bacillati</taxon>
        <taxon>Actinomycetota</taxon>
        <taxon>Actinomycetes</taxon>
        <taxon>Propionibacteriales</taxon>
        <taxon>Nocardioidaceae</taxon>
        <taxon>Friedmanniella</taxon>
    </lineage>
</organism>
<feature type="transmembrane region" description="Helical" evidence="11">
    <location>
        <begin position="188"/>
        <end position="211"/>
    </location>
</feature>
<evidence type="ECO:0000256" key="2">
    <source>
        <dbReference type="ARBA" id="ARBA00006810"/>
    </source>
</evidence>
<dbReference type="NCBIfam" id="TIGR01131">
    <property type="entry name" value="ATP_synt_6_or_A"/>
    <property type="match status" value="1"/>
</dbReference>
<feature type="transmembrane region" description="Helical" evidence="11">
    <location>
        <begin position="36"/>
        <end position="54"/>
    </location>
</feature>
<evidence type="ECO:0000256" key="10">
    <source>
        <dbReference type="ARBA" id="ARBA00023310"/>
    </source>
</evidence>
<accession>A0A1H1V5A4</accession>
<dbReference type="InterPro" id="IPR035908">
    <property type="entry name" value="F0_ATP_A_sf"/>
</dbReference>
<dbReference type="GO" id="GO:0045259">
    <property type="term" value="C:proton-transporting ATP synthase complex"/>
    <property type="evidence" value="ECO:0007669"/>
    <property type="project" value="UniProtKB-KW"/>
</dbReference>
<dbReference type="SUPFAM" id="SSF81336">
    <property type="entry name" value="F1F0 ATP synthase subunit A"/>
    <property type="match status" value="1"/>
</dbReference>
<evidence type="ECO:0000256" key="5">
    <source>
        <dbReference type="ARBA" id="ARBA00022692"/>
    </source>
</evidence>
<gene>
    <name evidence="11" type="primary">atpB</name>
    <name evidence="13" type="ORF">SAMN04488543_2401</name>
</gene>
<evidence type="ECO:0000256" key="9">
    <source>
        <dbReference type="ARBA" id="ARBA00023136"/>
    </source>
</evidence>
<evidence type="ECO:0000256" key="4">
    <source>
        <dbReference type="ARBA" id="ARBA00022547"/>
    </source>
</evidence>
<sequence length="263" mass="29355">MSGWTSLMPMETFEPPGVESFDLPPLIPGVPWFDKYMLMALVSVVLILAFWLTMARKNALVPSRGQFVGEAAYSFVRNTLGRDMIGHDFKKYLPFLIAIFSFVLVNNLWGIFPLTLLPTASHVGWAYGLAGLVWVLYNAIGIKKFGPIGYLRHVTIPPGVPTWMFPLIIPLEFLSNILVRPLTLSLRLFANMFAGHLLVLVFVLGGEYLLLHSEPLVNKVAGVFSLIFSMAIFGLEIFVQILQAYIFTVLTAQYISSATAEEH</sequence>
<protein>
    <recommendedName>
        <fullName evidence="11 12">ATP synthase subunit a</fullName>
    </recommendedName>
    <alternativeName>
        <fullName evidence="11">ATP synthase F0 sector subunit a</fullName>
    </alternativeName>
    <alternativeName>
        <fullName evidence="11">F-ATPase subunit 6</fullName>
    </alternativeName>
</protein>
<evidence type="ECO:0000256" key="1">
    <source>
        <dbReference type="ARBA" id="ARBA00004141"/>
    </source>
</evidence>
<dbReference type="EMBL" id="LT629749">
    <property type="protein sequence ID" value="SDS79937.1"/>
    <property type="molecule type" value="Genomic_DNA"/>
</dbReference>
<evidence type="ECO:0000313" key="14">
    <source>
        <dbReference type="Proteomes" id="UP000199092"/>
    </source>
</evidence>
<evidence type="ECO:0000256" key="3">
    <source>
        <dbReference type="ARBA" id="ARBA00022448"/>
    </source>
</evidence>
<dbReference type="GO" id="GO:0046933">
    <property type="term" value="F:proton-transporting ATP synthase activity, rotational mechanism"/>
    <property type="evidence" value="ECO:0007669"/>
    <property type="project" value="UniProtKB-UniRule"/>
</dbReference>
<dbReference type="PANTHER" id="PTHR11410">
    <property type="entry name" value="ATP SYNTHASE SUBUNIT A"/>
    <property type="match status" value="1"/>
</dbReference>
<evidence type="ECO:0000256" key="8">
    <source>
        <dbReference type="ARBA" id="ARBA00023065"/>
    </source>
</evidence>
<comment type="subcellular location">
    <subcellularLocation>
        <location evidence="11 12">Cell membrane</location>
        <topology evidence="11 12">Multi-pass membrane protein</topology>
    </subcellularLocation>
    <subcellularLocation>
        <location evidence="1">Membrane</location>
        <topology evidence="1">Multi-pass membrane protein</topology>
    </subcellularLocation>
</comment>
<dbReference type="InterPro" id="IPR045083">
    <property type="entry name" value="ATP_synth_F0_asu_bact/mt"/>
</dbReference>
<dbReference type="InterPro" id="IPR023011">
    <property type="entry name" value="ATP_synth_F0_asu_AS"/>
</dbReference>
<dbReference type="Pfam" id="PF00119">
    <property type="entry name" value="ATP-synt_A"/>
    <property type="match status" value="1"/>
</dbReference>
<evidence type="ECO:0000256" key="7">
    <source>
        <dbReference type="ARBA" id="ARBA00022989"/>
    </source>
</evidence>
<keyword evidence="5 11" id="KW-0812">Transmembrane</keyword>
<evidence type="ECO:0000313" key="13">
    <source>
        <dbReference type="EMBL" id="SDS79937.1"/>
    </source>
</evidence>
<keyword evidence="11" id="KW-1003">Cell membrane</keyword>
<dbReference type="PANTHER" id="PTHR11410:SF0">
    <property type="entry name" value="ATP SYNTHASE SUBUNIT A"/>
    <property type="match status" value="1"/>
</dbReference>
<keyword evidence="3 11" id="KW-0813">Transport</keyword>
<comment type="function">
    <text evidence="11 12">Key component of the proton channel; it plays a direct role in the translocation of protons across the membrane.</text>
</comment>
<dbReference type="GO" id="GO:0005886">
    <property type="term" value="C:plasma membrane"/>
    <property type="evidence" value="ECO:0007669"/>
    <property type="project" value="UniProtKB-SubCell"/>
</dbReference>